<dbReference type="Proteomes" id="UP000612352">
    <property type="component" value="Unassembled WGS sequence"/>
</dbReference>
<keyword evidence="3" id="KW-1185">Reference proteome</keyword>
<dbReference type="PANTHER" id="PTHR36844:SF1">
    <property type="entry name" value="PROTEASE PRSW"/>
    <property type="match status" value="1"/>
</dbReference>
<keyword evidence="2" id="KW-0482">Metalloprotease</keyword>
<evidence type="ECO:0000313" key="3">
    <source>
        <dbReference type="Proteomes" id="UP000612352"/>
    </source>
</evidence>
<feature type="transmembrane region" description="Helical" evidence="1">
    <location>
        <begin position="217"/>
        <end position="236"/>
    </location>
</feature>
<protein>
    <submittedName>
        <fullName evidence="2">PrsW family intramembrane metalloprotease</fullName>
    </submittedName>
</protein>
<comment type="caution">
    <text evidence="2">The sequence shown here is derived from an EMBL/GenBank/DDBJ whole genome shotgun (WGS) entry which is preliminary data.</text>
</comment>
<dbReference type="Pfam" id="PF13367">
    <property type="entry name" value="PrsW-protease"/>
    <property type="match status" value="1"/>
</dbReference>
<feature type="transmembrane region" description="Helical" evidence="1">
    <location>
        <begin position="242"/>
        <end position="261"/>
    </location>
</feature>
<evidence type="ECO:0000256" key="1">
    <source>
        <dbReference type="SAM" id="Phobius"/>
    </source>
</evidence>
<keyword evidence="1" id="KW-1133">Transmembrane helix</keyword>
<keyword evidence="1" id="KW-0812">Transmembrane</keyword>
<dbReference type="InterPro" id="IPR026898">
    <property type="entry name" value="PrsW"/>
</dbReference>
<feature type="transmembrane region" description="Helical" evidence="1">
    <location>
        <begin position="115"/>
        <end position="138"/>
    </location>
</feature>
<sequence length="279" mass="29018">MTTPPVPATAPNTLPSSPWYERLSWLFVLVVGVFAYIVIFVVMLLTRNTTLLPTVLLVGAGTVPLTVLLAAQTTRRGILVPIPIVLLTVGVGGLLAVTIAGFLETIAALILGQESILLVGIIEETAKLIVPLLVLAIAHRATRGGGIAVGIAAGTGFAVLETMGYGFNALLERGGGLAALDSTLVLRAILVPAGHVAWTGAICAAVWHLVEGRRKGLAVLELVLTYVAAIVLHTAWDATSSAVLHVLIGVVSVGALVFLILRAHRSHVRSLESVAGDPR</sequence>
<dbReference type="RefSeq" id="WP_200503939.1">
    <property type="nucleotide sequence ID" value="NZ_JAEDAJ010000021.1"/>
</dbReference>
<feature type="transmembrane region" description="Helical" evidence="1">
    <location>
        <begin position="23"/>
        <end position="45"/>
    </location>
</feature>
<feature type="transmembrane region" description="Helical" evidence="1">
    <location>
        <begin position="51"/>
        <end position="71"/>
    </location>
</feature>
<feature type="transmembrane region" description="Helical" evidence="1">
    <location>
        <begin position="185"/>
        <end position="210"/>
    </location>
</feature>
<keyword evidence="2" id="KW-0378">Hydrolase</keyword>
<evidence type="ECO:0000313" key="2">
    <source>
        <dbReference type="EMBL" id="MBK0333083.1"/>
    </source>
</evidence>
<accession>A0ABS1BEJ6</accession>
<feature type="transmembrane region" description="Helical" evidence="1">
    <location>
        <begin position="145"/>
        <end position="165"/>
    </location>
</feature>
<dbReference type="EMBL" id="JAEDAJ010000021">
    <property type="protein sequence ID" value="MBK0333083.1"/>
    <property type="molecule type" value="Genomic_DNA"/>
</dbReference>
<keyword evidence="1" id="KW-0472">Membrane</keyword>
<name>A0ABS1BEJ6_9MICO</name>
<keyword evidence="2" id="KW-0645">Protease</keyword>
<gene>
    <name evidence="2" type="ORF">I8D64_16900</name>
</gene>
<feature type="transmembrane region" description="Helical" evidence="1">
    <location>
        <begin position="78"/>
        <end position="103"/>
    </location>
</feature>
<dbReference type="PANTHER" id="PTHR36844">
    <property type="entry name" value="PROTEASE PRSW"/>
    <property type="match status" value="1"/>
</dbReference>
<reference evidence="2 3" key="1">
    <citation type="submission" date="2020-12" db="EMBL/GenBank/DDBJ databases">
        <title>Brachybacterium sp. MASK1Z-5, whole genome shotgun sequence.</title>
        <authorList>
            <person name="Tuo L."/>
        </authorList>
    </citation>
    <scope>NUCLEOTIDE SEQUENCE [LARGE SCALE GENOMIC DNA]</scope>
    <source>
        <strain evidence="2 3">MASK1Z-5</strain>
    </source>
</reference>
<proteinExistence type="predicted"/>
<dbReference type="GO" id="GO:0008237">
    <property type="term" value="F:metallopeptidase activity"/>
    <property type="evidence" value="ECO:0007669"/>
    <property type="project" value="UniProtKB-KW"/>
</dbReference>
<organism evidence="2 3">
    <name type="scientific">Brachybacterium halotolerans</name>
    <dbReference type="NCBI Taxonomy" id="2795215"/>
    <lineage>
        <taxon>Bacteria</taxon>
        <taxon>Bacillati</taxon>
        <taxon>Actinomycetota</taxon>
        <taxon>Actinomycetes</taxon>
        <taxon>Micrococcales</taxon>
        <taxon>Dermabacteraceae</taxon>
        <taxon>Brachybacterium</taxon>
    </lineage>
</organism>